<feature type="compositionally biased region" description="Low complexity" evidence="1">
    <location>
        <begin position="187"/>
        <end position="206"/>
    </location>
</feature>
<organism evidence="2 3">
    <name type="scientific">Rhodocollybia butyracea</name>
    <dbReference type="NCBI Taxonomy" id="206335"/>
    <lineage>
        <taxon>Eukaryota</taxon>
        <taxon>Fungi</taxon>
        <taxon>Dikarya</taxon>
        <taxon>Basidiomycota</taxon>
        <taxon>Agaricomycotina</taxon>
        <taxon>Agaricomycetes</taxon>
        <taxon>Agaricomycetidae</taxon>
        <taxon>Agaricales</taxon>
        <taxon>Marasmiineae</taxon>
        <taxon>Omphalotaceae</taxon>
        <taxon>Rhodocollybia</taxon>
    </lineage>
</organism>
<dbReference type="Proteomes" id="UP000772434">
    <property type="component" value="Unassembled WGS sequence"/>
</dbReference>
<gene>
    <name evidence="2" type="ORF">BDP27DRAFT_1407750</name>
</gene>
<keyword evidence="3" id="KW-1185">Reference proteome</keyword>
<feature type="compositionally biased region" description="Polar residues" evidence="1">
    <location>
        <begin position="1"/>
        <end position="12"/>
    </location>
</feature>
<name>A0A9P5PBS4_9AGAR</name>
<reference evidence="2" key="1">
    <citation type="submission" date="2020-11" db="EMBL/GenBank/DDBJ databases">
        <authorList>
            <consortium name="DOE Joint Genome Institute"/>
            <person name="Ahrendt S."/>
            <person name="Riley R."/>
            <person name="Andreopoulos W."/>
            <person name="Labutti K."/>
            <person name="Pangilinan J."/>
            <person name="Ruiz-Duenas F.J."/>
            <person name="Barrasa J.M."/>
            <person name="Sanchez-Garcia M."/>
            <person name="Camarero S."/>
            <person name="Miyauchi S."/>
            <person name="Serrano A."/>
            <person name="Linde D."/>
            <person name="Babiker R."/>
            <person name="Drula E."/>
            <person name="Ayuso-Fernandez I."/>
            <person name="Pacheco R."/>
            <person name="Padilla G."/>
            <person name="Ferreira P."/>
            <person name="Barriuso J."/>
            <person name="Kellner H."/>
            <person name="Castanera R."/>
            <person name="Alfaro M."/>
            <person name="Ramirez L."/>
            <person name="Pisabarro A.G."/>
            <person name="Kuo A."/>
            <person name="Tritt A."/>
            <person name="Lipzen A."/>
            <person name="He G."/>
            <person name="Yan M."/>
            <person name="Ng V."/>
            <person name="Cullen D."/>
            <person name="Martin F."/>
            <person name="Rosso M.-N."/>
            <person name="Henrissat B."/>
            <person name="Hibbett D."/>
            <person name="Martinez A.T."/>
            <person name="Grigoriev I.V."/>
        </authorList>
    </citation>
    <scope>NUCLEOTIDE SEQUENCE</scope>
    <source>
        <strain evidence="2">AH 40177</strain>
    </source>
</reference>
<evidence type="ECO:0000313" key="2">
    <source>
        <dbReference type="EMBL" id="KAF9059215.1"/>
    </source>
</evidence>
<comment type="caution">
    <text evidence="2">The sequence shown here is derived from an EMBL/GenBank/DDBJ whole genome shotgun (WGS) entry which is preliminary data.</text>
</comment>
<proteinExistence type="predicted"/>
<evidence type="ECO:0000313" key="3">
    <source>
        <dbReference type="Proteomes" id="UP000772434"/>
    </source>
</evidence>
<sequence>MHNHYEVSQGNIDYQPEQGELPKDPSRVHRFQFETRKGACGGVWKCYAYVFILEKDNDPHKTIFGAVLASAGAVVRTPTPDSLDPAEAKELHDKAYLEFLTSPPVEDWVENMAKPAHKPSDVVKKAAAILLSRKQTAAKQPTRPDTKYHVHQLERGHNSPALHTLSSHIEAFHAEPDYPLGPSPAVSLATATSARNRSSHSSPPSSVRFWSLETSGRVVSELGCGTGIGGYLSVKVVRSVGRTKFS</sequence>
<protein>
    <submittedName>
        <fullName evidence="2">Uncharacterized protein</fullName>
    </submittedName>
</protein>
<dbReference type="AlphaFoldDB" id="A0A9P5PBS4"/>
<dbReference type="EMBL" id="JADNRY010000316">
    <property type="protein sequence ID" value="KAF9059215.1"/>
    <property type="molecule type" value="Genomic_DNA"/>
</dbReference>
<feature type="region of interest" description="Disordered" evidence="1">
    <location>
        <begin position="183"/>
        <end position="207"/>
    </location>
</feature>
<feature type="region of interest" description="Disordered" evidence="1">
    <location>
        <begin position="1"/>
        <end position="23"/>
    </location>
</feature>
<accession>A0A9P5PBS4</accession>
<evidence type="ECO:0000256" key="1">
    <source>
        <dbReference type="SAM" id="MobiDB-lite"/>
    </source>
</evidence>